<protein>
    <submittedName>
        <fullName evidence="1">Uncharacterized protein</fullName>
    </submittedName>
</protein>
<organism evidence="1 2">
    <name type="scientific">Chelonia mydas</name>
    <name type="common">Green sea-turtle</name>
    <name type="synonym">Chelonia agassizi</name>
    <dbReference type="NCBI Taxonomy" id="8469"/>
    <lineage>
        <taxon>Eukaryota</taxon>
        <taxon>Metazoa</taxon>
        <taxon>Chordata</taxon>
        <taxon>Craniata</taxon>
        <taxon>Vertebrata</taxon>
        <taxon>Euteleostomi</taxon>
        <taxon>Archelosauria</taxon>
        <taxon>Testudinata</taxon>
        <taxon>Testudines</taxon>
        <taxon>Cryptodira</taxon>
        <taxon>Durocryptodira</taxon>
        <taxon>Americhelydia</taxon>
        <taxon>Chelonioidea</taxon>
        <taxon>Cheloniidae</taxon>
        <taxon>Chelonia</taxon>
    </lineage>
</organism>
<name>M7BIP2_CHEMY</name>
<sequence>MPCNLLLVASAGTGDGSAANRFSVPLVWERAVVAMLGLGYERDKVGEVMSFTGLTSVGREDKLLSYTDLFPRFGEALFVVTLTMAENLQCSTV</sequence>
<evidence type="ECO:0000313" key="2">
    <source>
        <dbReference type="Proteomes" id="UP000031443"/>
    </source>
</evidence>
<dbReference type="Proteomes" id="UP000031443">
    <property type="component" value="Unassembled WGS sequence"/>
</dbReference>
<dbReference type="EMBL" id="KB523139">
    <property type="protein sequence ID" value="EMP37064.1"/>
    <property type="molecule type" value="Genomic_DNA"/>
</dbReference>
<evidence type="ECO:0000313" key="1">
    <source>
        <dbReference type="EMBL" id="EMP37064.1"/>
    </source>
</evidence>
<keyword evidence="2" id="KW-1185">Reference proteome</keyword>
<gene>
    <name evidence="1" type="ORF">UY3_05768</name>
</gene>
<accession>M7BIP2</accession>
<dbReference type="AlphaFoldDB" id="M7BIP2"/>
<reference evidence="2" key="1">
    <citation type="journal article" date="2013" name="Nat. Genet.">
        <title>The draft genomes of soft-shell turtle and green sea turtle yield insights into the development and evolution of the turtle-specific body plan.</title>
        <authorList>
            <person name="Wang Z."/>
            <person name="Pascual-Anaya J."/>
            <person name="Zadissa A."/>
            <person name="Li W."/>
            <person name="Niimura Y."/>
            <person name="Huang Z."/>
            <person name="Li C."/>
            <person name="White S."/>
            <person name="Xiong Z."/>
            <person name="Fang D."/>
            <person name="Wang B."/>
            <person name="Ming Y."/>
            <person name="Chen Y."/>
            <person name="Zheng Y."/>
            <person name="Kuraku S."/>
            <person name="Pignatelli M."/>
            <person name="Herrero J."/>
            <person name="Beal K."/>
            <person name="Nozawa M."/>
            <person name="Li Q."/>
            <person name="Wang J."/>
            <person name="Zhang H."/>
            <person name="Yu L."/>
            <person name="Shigenobu S."/>
            <person name="Wang J."/>
            <person name="Liu J."/>
            <person name="Flicek P."/>
            <person name="Searle S."/>
            <person name="Wang J."/>
            <person name="Kuratani S."/>
            <person name="Yin Y."/>
            <person name="Aken B."/>
            <person name="Zhang G."/>
            <person name="Irie N."/>
        </authorList>
    </citation>
    <scope>NUCLEOTIDE SEQUENCE [LARGE SCALE GENOMIC DNA]</scope>
</reference>
<proteinExistence type="predicted"/>